<organism evidence="4 5">
    <name type="scientific">Cladosporium halotolerans</name>
    <dbReference type="NCBI Taxonomy" id="1052096"/>
    <lineage>
        <taxon>Eukaryota</taxon>
        <taxon>Fungi</taxon>
        <taxon>Dikarya</taxon>
        <taxon>Ascomycota</taxon>
        <taxon>Pezizomycotina</taxon>
        <taxon>Dothideomycetes</taxon>
        <taxon>Dothideomycetidae</taxon>
        <taxon>Cladosporiales</taxon>
        <taxon>Cladosporiaceae</taxon>
        <taxon>Cladosporium</taxon>
    </lineage>
</organism>
<accession>A0AB34KWA0</accession>
<evidence type="ECO:0000313" key="4">
    <source>
        <dbReference type="EMBL" id="KAL1589328.1"/>
    </source>
</evidence>
<evidence type="ECO:0000256" key="3">
    <source>
        <dbReference type="SAM" id="SignalP"/>
    </source>
</evidence>
<dbReference type="Proteomes" id="UP000803884">
    <property type="component" value="Unassembled WGS sequence"/>
</dbReference>
<dbReference type="RefSeq" id="XP_069232433.1">
    <property type="nucleotide sequence ID" value="XM_069370532.1"/>
</dbReference>
<dbReference type="GO" id="GO:0008194">
    <property type="term" value="F:UDP-glycosyltransferase activity"/>
    <property type="evidence" value="ECO:0007669"/>
    <property type="project" value="InterPro"/>
</dbReference>
<dbReference type="GeneID" id="96003370"/>
<dbReference type="SUPFAM" id="SSF53756">
    <property type="entry name" value="UDP-Glycosyltransferase/glycogen phosphorylase"/>
    <property type="match status" value="1"/>
</dbReference>
<gene>
    <name evidence="4" type="ORF">WHR41_01926</name>
</gene>
<dbReference type="PANTHER" id="PTHR48043:SF145">
    <property type="entry name" value="FI06409P-RELATED"/>
    <property type="match status" value="1"/>
</dbReference>
<dbReference type="Gene3D" id="3.40.50.2000">
    <property type="entry name" value="Glycogen Phosphorylase B"/>
    <property type="match status" value="1"/>
</dbReference>
<evidence type="ECO:0000313" key="5">
    <source>
        <dbReference type="Proteomes" id="UP000803884"/>
    </source>
</evidence>
<dbReference type="InterPro" id="IPR002213">
    <property type="entry name" value="UDP_glucos_trans"/>
</dbReference>
<dbReference type="AlphaFoldDB" id="A0AB34KWA0"/>
<dbReference type="InterPro" id="IPR050271">
    <property type="entry name" value="UDP-glycosyltransferase"/>
</dbReference>
<name>A0AB34KWA0_9PEZI</name>
<feature type="signal peptide" evidence="3">
    <location>
        <begin position="1"/>
        <end position="18"/>
    </location>
</feature>
<keyword evidence="1" id="KW-0328">Glycosyltransferase</keyword>
<proteinExistence type="predicted"/>
<reference evidence="4 5" key="1">
    <citation type="journal article" date="2020" name="Microbiol. Resour. Announc.">
        <title>Draft Genome Sequence of a Cladosporium Species Isolated from the Mesophotic Ascidian Didemnum maculosum.</title>
        <authorList>
            <person name="Gioti A."/>
            <person name="Siaperas R."/>
            <person name="Nikolaivits E."/>
            <person name="Le Goff G."/>
            <person name="Ouazzani J."/>
            <person name="Kotoulas G."/>
            <person name="Topakas E."/>
        </authorList>
    </citation>
    <scope>NUCLEOTIDE SEQUENCE [LARGE SCALE GENOMIC DNA]</scope>
    <source>
        <strain evidence="4 5">TM138-S3</strain>
    </source>
</reference>
<keyword evidence="2" id="KW-0808">Transferase</keyword>
<dbReference type="EMBL" id="JAAQHG020000005">
    <property type="protein sequence ID" value="KAL1589328.1"/>
    <property type="molecule type" value="Genomic_DNA"/>
</dbReference>
<dbReference type="Pfam" id="PF00201">
    <property type="entry name" value="UDPGT"/>
    <property type="match status" value="1"/>
</dbReference>
<protein>
    <submittedName>
        <fullName evidence="4">Uncharacterized protein</fullName>
    </submittedName>
</protein>
<evidence type="ECO:0000256" key="2">
    <source>
        <dbReference type="ARBA" id="ARBA00022679"/>
    </source>
</evidence>
<evidence type="ECO:0000256" key="1">
    <source>
        <dbReference type="ARBA" id="ARBA00022676"/>
    </source>
</evidence>
<comment type="caution">
    <text evidence="4">The sequence shown here is derived from an EMBL/GenBank/DDBJ whole genome shotgun (WGS) entry which is preliminary data.</text>
</comment>
<sequence length="523" mass="57906">MFGRISFVVVAIIGILIALQQQFKPIPEPRDYVRGKNNTVLFLVNEHPGLSNVHAATAQSLLESHPDIQVHFGSFPKLANTMTRISSYAKRNNSQAKEIIFHPLSGLSSSDAYDNYPHLRYDEDGRLGHISPHGIEGINHISKNIQIYIDPWFQEEHLAHFKQITSLIDGVDPAVVVLDTNFAPAIEATRARKRVHAFITPNMLVDNFPGEQPWLGFLWKYPAMGSGFPFPIPLKLMAQNIYQNFRLISSVAKMPDISAKQEFLKANGVPDPIKFYGLHRDDVPWITQTTHAATVPVDFVPANVTCAGPMTLSAAPAEDQDAELMAWIKQKPTVLINLGSAFHYSRTHTRIMIEGIQKILEATDLQILWKYMLADTLDDDWRSWMVPLEETGRVTVTPWLTVDPFSLLSSGHITAFVTHGGASGFHESIAAGVPQIVLPLWTDTYNYAQLAEQIGVGIWGCRETSPDWTPECLRDDVVKVASGPDGMAFTAKAKEISAAAREQGVGRDTSAGIIAKLARGGRE</sequence>
<feature type="chain" id="PRO_5044186591" evidence="3">
    <location>
        <begin position="19"/>
        <end position="523"/>
    </location>
</feature>
<dbReference type="PANTHER" id="PTHR48043">
    <property type="entry name" value="EG:EG0003.4 PROTEIN-RELATED"/>
    <property type="match status" value="1"/>
</dbReference>
<keyword evidence="3" id="KW-0732">Signal</keyword>
<keyword evidence="5" id="KW-1185">Reference proteome</keyword>